<dbReference type="AlphaFoldDB" id="A0AAW0GCN6"/>
<comment type="caution">
    <text evidence="1">The sequence shown here is derived from an EMBL/GenBank/DDBJ whole genome shotgun (WGS) entry which is preliminary data.</text>
</comment>
<proteinExistence type="predicted"/>
<reference evidence="1 2" key="1">
    <citation type="submission" date="2022-09" db="EMBL/GenBank/DDBJ databases">
        <authorList>
            <person name="Palmer J.M."/>
        </authorList>
    </citation>
    <scope>NUCLEOTIDE SEQUENCE [LARGE SCALE GENOMIC DNA]</scope>
    <source>
        <strain evidence="1 2">DSM 7382</strain>
    </source>
</reference>
<dbReference type="EMBL" id="JASBNA010000012">
    <property type="protein sequence ID" value="KAK7687894.1"/>
    <property type="molecule type" value="Genomic_DNA"/>
</dbReference>
<evidence type="ECO:0008006" key="3">
    <source>
        <dbReference type="Google" id="ProtNLM"/>
    </source>
</evidence>
<protein>
    <recommendedName>
        <fullName evidence="3">Protein kinase domain-containing protein</fullName>
    </recommendedName>
</protein>
<evidence type="ECO:0000313" key="1">
    <source>
        <dbReference type="EMBL" id="KAK7687894.1"/>
    </source>
</evidence>
<organism evidence="1 2">
    <name type="scientific">Cerrena zonata</name>
    <dbReference type="NCBI Taxonomy" id="2478898"/>
    <lineage>
        <taxon>Eukaryota</taxon>
        <taxon>Fungi</taxon>
        <taxon>Dikarya</taxon>
        <taxon>Basidiomycota</taxon>
        <taxon>Agaricomycotina</taxon>
        <taxon>Agaricomycetes</taxon>
        <taxon>Polyporales</taxon>
        <taxon>Cerrenaceae</taxon>
        <taxon>Cerrena</taxon>
    </lineage>
</organism>
<gene>
    <name evidence="1" type="ORF">QCA50_009113</name>
</gene>
<accession>A0AAW0GCN6</accession>
<dbReference type="Proteomes" id="UP001385951">
    <property type="component" value="Unassembled WGS sequence"/>
</dbReference>
<evidence type="ECO:0000313" key="2">
    <source>
        <dbReference type="Proteomes" id="UP001385951"/>
    </source>
</evidence>
<sequence length="389" mass="44232">MYSGIVIPNFDSLPRHVRASTGNLRYGVDLDFNVELPITLKPSRVDLPRPFSSYISGAESDNAATVKFICVSETKEQRIARNDVWDIQPHHLHLYRGHLSWANDDTENVAVICKMAYNPIAISKLRHEAHIYMNELNHLQGKYIPYFYGMFSNEEGTMACTILQHGGDAVEPLKVKDLSLATKELILKAVLSIHAAGVLHNRLRRPSWWHILLSQGPDSPNTPQPMIVDFKYATTGHQCPDGKKKRDEYRIGDWAPSGADFGCTELYSFLGSLAVWIPHFTFFHGTQIPAVHCESRETILDYLKRADNIRLPSSQIEAEETEKKVVEFKECYEDFLATHVRWPQKIYGSGKSESSSEEPKSYLELSSEEAQKWFQGRCNENMNVRSISA</sequence>
<name>A0AAW0GCN6_9APHY</name>
<keyword evidence="2" id="KW-1185">Reference proteome</keyword>